<protein>
    <submittedName>
        <fullName evidence="1">Uncharacterized protein</fullName>
    </submittedName>
</protein>
<gene>
    <name evidence="1" type="ORF">ACFQMF_14115</name>
</gene>
<dbReference type="AlphaFoldDB" id="A0ABD6ANT2"/>
<keyword evidence="2" id="KW-1185">Reference proteome</keyword>
<name>A0ABD6ANT2_9EURY</name>
<sequence>MRFDSRTRRTLREAGLDADATADLDLFSHGSERPVLAGRSLGETVRDRVRLAGGPEGL</sequence>
<proteinExistence type="predicted"/>
<accession>A0ABD6ANT2</accession>
<comment type="caution">
    <text evidence="1">The sequence shown here is derived from an EMBL/GenBank/DDBJ whole genome shotgun (WGS) entry which is preliminary data.</text>
</comment>
<reference evidence="1 2" key="1">
    <citation type="journal article" date="2019" name="Int. J. Syst. Evol. Microbiol.">
        <title>The Global Catalogue of Microorganisms (GCM) 10K type strain sequencing project: providing services to taxonomists for standard genome sequencing and annotation.</title>
        <authorList>
            <consortium name="The Broad Institute Genomics Platform"/>
            <consortium name="The Broad Institute Genome Sequencing Center for Infectious Disease"/>
            <person name="Wu L."/>
            <person name="Ma J."/>
        </authorList>
    </citation>
    <scope>NUCLEOTIDE SEQUENCE [LARGE SCALE GENOMIC DNA]</scope>
    <source>
        <strain evidence="1 2">CGMCC 1.12554</strain>
    </source>
</reference>
<organism evidence="1 2">
    <name type="scientific">Halorubrum rutilum</name>
    <dbReference type="NCBI Taxonomy" id="1364933"/>
    <lineage>
        <taxon>Archaea</taxon>
        <taxon>Methanobacteriati</taxon>
        <taxon>Methanobacteriota</taxon>
        <taxon>Stenosarchaea group</taxon>
        <taxon>Halobacteria</taxon>
        <taxon>Halobacteriales</taxon>
        <taxon>Haloferacaceae</taxon>
        <taxon>Halorubrum</taxon>
    </lineage>
</organism>
<dbReference type="RefSeq" id="WP_256409994.1">
    <property type="nucleotide sequence ID" value="NZ_JANHDN010000008.1"/>
</dbReference>
<evidence type="ECO:0000313" key="1">
    <source>
        <dbReference type="EMBL" id="MFC7325708.1"/>
    </source>
</evidence>
<evidence type="ECO:0000313" key="2">
    <source>
        <dbReference type="Proteomes" id="UP001596545"/>
    </source>
</evidence>
<dbReference type="Proteomes" id="UP001596545">
    <property type="component" value="Unassembled WGS sequence"/>
</dbReference>
<dbReference type="EMBL" id="JBHTBL010000012">
    <property type="protein sequence ID" value="MFC7325708.1"/>
    <property type="molecule type" value="Genomic_DNA"/>
</dbReference>